<accession>A0A2N7Q6Q8</accession>
<name>A0A2N7Q6Q8_9BACT</name>
<evidence type="ECO:0000313" key="2">
    <source>
        <dbReference type="Proteomes" id="UP000235619"/>
    </source>
</evidence>
<reference evidence="1 2" key="1">
    <citation type="submission" date="2018-01" db="EMBL/GenBank/DDBJ databases">
        <title>Metagenomic assembled genomes from two thermal pools in the Uzon Caldera, Kamchatka, Russia.</title>
        <authorList>
            <person name="Wilkins L."/>
            <person name="Ettinger C."/>
        </authorList>
    </citation>
    <scope>NUCLEOTIDE SEQUENCE [LARGE SCALE GENOMIC DNA]</scope>
    <source>
        <strain evidence="1">ARK-04</strain>
    </source>
</reference>
<organism evidence="1 2">
    <name type="scientific">Thermodesulfobacterium geofontis</name>
    <dbReference type="NCBI Taxonomy" id="1295609"/>
    <lineage>
        <taxon>Bacteria</taxon>
        <taxon>Pseudomonadati</taxon>
        <taxon>Thermodesulfobacteriota</taxon>
        <taxon>Thermodesulfobacteria</taxon>
        <taxon>Thermodesulfobacteriales</taxon>
        <taxon>Thermodesulfobacteriaceae</taxon>
        <taxon>Thermodesulfobacterium</taxon>
    </lineage>
</organism>
<evidence type="ECO:0000313" key="1">
    <source>
        <dbReference type="EMBL" id="PMP93771.1"/>
    </source>
</evidence>
<proteinExistence type="predicted"/>
<gene>
    <name evidence="1" type="ORF">C0169_07365</name>
</gene>
<protein>
    <submittedName>
        <fullName evidence="1">Uncharacterized protein</fullName>
    </submittedName>
</protein>
<sequence>MQEIIHFFLAKGENSKQVIKIVKNFLEKYELMRYDFFEIEGSSIFSANSEEFWENLSLGIEKNKEILTNYLSELKSEE</sequence>
<dbReference type="EMBL" id="PNJD01000447">
    <property type="protein sequence ID" value="PMP93771.1"/>
    <property type="molecule type" value="Genomic_DNA"/>
</dbReference>
<dbReference type="AlphaFoldDB" id="A0A2N7Q6Q8"/>
<feature type="non-terminal residue" evidence="1">
    <location>
        <position position="78"/>
    </location>
</feature>
<comment type="caution">
    <text evidence="1">The sequence shown here is derived from an EMBL/GenBank/DDBJ whole genome shotgun (WGS) entry which is preliminary data.</text>
</comment>
<dbReference type="Proteomes" id="UP000235619">
    <property type="component" value="Unassembled WGS sequence"/>
</dbReference>